<evidence type="ECO:0000259" key="13">
    <source>
        <dbReference type="Pfam" id="PF00294"/>
    </source>
</evidence>
<feature type="binding site" evidence="12">
    <location>
        <begin position="11"/>
        <end position="13"/>
    </location>
    <ligand>
        <name>substrate</name>
    </ligand>
</feature>
<feature type="active site" description="Proton acceptor" evidence="12">
    <location>
        <position position="246"/>
    </location>
</feature>
<keyword evidence="7 12" id="KW-0418">Kinase</keyword>
<feature type="binding site" evidence="12">
    <location>
        <position position="138"/>
    </location>
    <ligand>
        <name>substrate</name>
    </ligand>
</feature>
<comment type="activity regulation">
    <text evidence="12">Activated by a monovalent cation that binds near, but not in, the active site. The most likely occupant of the site in vivo is potassium. Ion binding induces a conformational change that may alter substrate affinity.</text>
</comment>
<feature type="binding site" evidence="12">
    <location>
        <begin position="245"/>
        <end position="246"/>
    </location>
    <ligand>
        <name>ATP</name>
        <dbReference type="ChEBI" id="CHEBI:30616"/>
    </ligand>
</feature>
<comment type="similarity">
    <text evidence="12">Belongs to the carbohydrate kinase PfkB family. Ribokinase subfamily.</text>
</comment>
<protein>
    <recommendedName>
        <fullName evidence="3 12">Ribokinase</fullName>
        <shortName evidence="12">RK</shortName>
        <ecNumber evidence="2 12">2.7.1.15</ecNumber>
    </recommendedName>
</protein>
<feature type="binding site" evidence="12">
    <location>
        <position position="240"/>
    </location>
    <ligand>
        <name>K(+)</name>
        <dbReference type="ChEBI" id="CHEBI:29103"/>
    </ligand>
</feature>
<feature type="binding site" evidence="12">
    <location>
        <position position="242"/>
    </location>
    <ligand>
        <name>K(+)</name>
        <dbReference type="ChEBI" id="CHEBI:29103"/>
    </ligand>
</feature>
<evidence type="ECO:0000256" key="10">
    <source>
        <dbReference type="ARBA" id="ARBA00022958"/>
    </source>
</evidence>
<comment type="similarity">
    <text evidence="1">Belongs to the carbohydrate kinase pfkB family.</text>
</comment>
<dbReference type="Gene3D" id="3.40.1190.20">
    <property type="match status" value="1"/>
</dbReference>
<dbReference type="HAMAP" id="MF_01987">
    <property type="entry name" value="Ribokinase"/>
    <property type="match status" value="1"/>
</dbReference>
<keyword evidence="4 12" id="KW-0808">Transferase</keyword>
<gene>
    <name evidence="12 14" type="primary">rbsK</name>
    <name evidence="14" type="ORF">LEM8419_01325</name>
</gene>
<dbReference type="InterPro" id="IPR029056">
    <property type="entry name" value="Ribokinase-like"/>
</dbReference>
<dbReference type="PROSITE" id="PS00584">
    <property type="entry name" value="PFKB_KINASES_2"/>
    <property type="match status" value="1"/>
</dbReference>
<dbReference type="InterPro" id="IPR002139">
    <property type="entry name" value="Ribo/fructo_kinase"/>
</dbReference>
<dbReference type="PRINTS" id="PR00990">
    <property type="entry name" value="RIBOKINASE"/>
</dbReference>
<feature type="binding site" evidence="12">
    <location>
        <position position="178"/>
    </location>
    <ligand>
        <name>ATP</name>
        <dbReference type="ChEBI" id="CHEBI:30616"/>
    </ligand>
</feature>
<evidence type="ECO:0000313" key="15">
    <source>
        <dbReference type="Proteomes" id="UP000837803"/>
    </source>
</evidence>
<keyword evidence="8 12" id="KW-0067">ATP-binding</keyword>
<keyword evidence="15" id="KW-1185">Reference proteome</keyword>
<comment type="subunit">
    <text evidence="12">Homodimer.</text>
</comment>
<feature type="binding site" evidence="12">
    <location>
        <position position="285"/>
    </location>
    <ligand>
        <name>K(+)</name>
        <dbReference type="ChEBI" id="CHEBI:29103"/>
    </ligand>
</feature>
<keyword evidence="11 12" id="KW-0119">Carbohydrate metabolism</keyword>
<dbReference type="CDD" id="cd01174">
    <property type="entry name" value="ribokinase"/>
    <property type="match status" value="1"/>
</dbReference>
<keyword evidence="6 12" id="KW-0547">Nucleotide-binding</keyword>
<dbReference type="InterPro" id="IPR011877">
    <property type="entry name" value="Ribokinase"/>
</dbReference>
<keyword evidence="9 12" id="KW-0460">Magnesium</keyword>
<dbReference type="EMBL" id="CAKLPZ010000001">
    <property type="protein sequence ID" value="CAH1000178.1"/>
    <property type="molecule type" value="Genomic_DNA"/>
</dbReference>
<dbReference type="NCBIfam" id="TIGR02152">
    <property type="entry name" value="D_ribokin_bact"/>
    <property type="match status" value="1"/>
</dbReference>
<comment type="subcellular location">
    <subcellularLocation>
        <location evidence="12">Cytoplasm</location>
    </subcellularLocation>
</comment>
<comment type="function">
    <text evidence="12">Catalyzes the phosphorylation of ribose at O-5 in a reaction requiring ATP and magnesium. The resulting D-ribose-5-phosphate can then be used either for sythesis of nucleotides, histidine, and tryptophan, or as a component of the pentose phosphate pathway.</text>
</comment>
<keyword evidence="10 12" id="KW-0630">Potassium</keyword>
<proteinExistence type="inferred from homology"/>
<evidence type="ECO:0000256" key="11">
    <source>
        <dbReference type="ARBA" id="ARBA00023277"/>
    </source>
</evidence>
<comment type="catalytic activity">
    <reaction evidence="12">
        <text>D-ribose + ATP = D-ribose 5-phosphate + ADP + H(+)</text>
        <dbReference type="Rhea" id="RHEA:13697"/>
        <dbReference type="ChEBI" id="CHEBI:15378"/>
        <dbReference type="ChEBI" id="CHEBI:30616"/>
        <dbReference type="ChEBI" id="CHEBI:47013"/>
        <dbReference type="ChEBI" id="CHEBI:78346"/>
        <dbReference type="ChEBI" id="CHEBI:456216"/>
        <dbReference type="EC" id="2.7.1.15"/>
    </reaction>
</comment>
<comment type="caution">
    <text evidence="14">The sequence shown here is derived from an EMBL/GenBank/DDBJ whole genome shotgun (WGS) entry which is preliminary data.</text>
</comment>
<feature type="domain" description="Carbohydrate kinase PfkB" evidence="13">
    <location>
        <begin position="1"/>
        <end position="287"/>
    </location>
</feature>
<dbReference type="EC" id="2.7.1.15" evidence="2 12"/>
<keyword evidence="12" id="KW-0963">Cytoplasm</keyword>
<feature type="binding site" evidence="12">
    <location>
        <position position="276"/>
    </location>
    <ligand>
        <name>K(+)</name>
        <dbReference type="ChEBI" id="CHEBI:29103"/>
    </ligand>
</feature>
<dbReference type="Pfam" id="PF00294">
    <property type="entry name" value="PfkB"/>
    <property type="match status" value="1"/>
</dbReference>
<feature type="binding site" evidence="12">
    <location>
        <position position="246"/>
    </location>
    <ligand>
        <name>substrate</name>
    </ligand>
</feature>
<evidence type="ECO:0000313" key="14">
    <source>
        <dbReference type="EMBL" id="CAH1000178.1"/>
    </source>
</evidence>
<dbReference type="GO" id="GO:0004747">
    <property type="term" value="F:ribokinase activity"/>
    <property type="evidence" value="ECO:0007669"/>
    <property type="project" value="UniProtKB-EC"/>
</dbReference>
<keyword evidence="5 12" id="KW-0479">Metal-binding</keyword>
<feature type="binding site" evidence="12">
    <location>
        <position position="279"/>
    </location>
    <ligand>
        <name>K(+)</name>
        <dbReference type="ChEBI" id="CHEBI:29103"/>
    </ligand>
</feature>
<feature type="binding site" evidence="12">
    <location>
        <begin position="214"/>
        <end position="219"/>
    </location>
    <ligand>
        <name>ATP</name>
        <dbReference type="ChEBI" id="CHEBI:30616"/>
    </ligand>
</feature>
<name>A0ABM9AZF6_9BACT</name>
<evidence type="ECO:0000256" key="7">
    <source>
        <dbReference type="ARBA" id="ARBA00022777"/>
    </source>
</evidence>
<dbReference type="Proteomes" id="UP000837803">
    <property type="component" value="Unassembled WGS sequence"/>
</dbReference>
<accession>A0ABM9AZF6</accession>
<sequence length="293" mass="30744">MPRITVVGSSNTDMVVRTPRFPQAGETLLGGEFFLFAGGKGANQAVAAARLGGHVRFVARVGDDLFGRQALEGFKREGIDCSAVSTDPQLASGTALITVNEAGENTIVVASGANDALRSALLAPISLEANEYVLTQLETPLETVMALAERTDRLVLNPAPARELPDDLLQRVYLITPNETETRLLTGVRVTDQQSATAAATLLRQKGVQHVIITMGAAGAYYQGPASSFITPAPCVKAVDTTAAGDVFNGALVVALSEGRSMRDAVAFAIRAASLSVTRMGAQTSAPYLTELR</sequence>
<dbReference type="InterPro" id="IPR002173">
    <property type="entry name" value="Carboh/pur_kinase_PfkB_CS"/>
</dbReference>
<evidence type="ECO:0000256" key="3">
    <source>
        <dbReference type="ARBA" id="ARBA00016943"/>
    </source>
</evidence>
<dbReference type="SUPFAM" id="SSF53613">
    <property type="entry name" value="Ribokinase-like"/>
    <property type="match status" value="1"/>
</dbReference>
<feature type="binding site" evidence="12">
    <location>
        <position position="281"/>
    </location>
    <ligand>
        <name>K(+)</name>
        <dbReference type="ChEBI" id="CHEBI:29103"/>
    </ligand>
</feature>
<evidence type="ECO:0000256" key="2">
    <source>
        <dbReference type="ARBA" id="ARBA00012035"/>
    </source>
</evidence>
<dbReference type="RefSeq" id="WP_238750232.1">
    <property type="nucleotide sequence ID" value="NZ_CAKLPZ010000001.1"/>
</dbReference>
<evidence type="ECO:0000256" key="8">
    <source>
        <dbReference type="ARBA" id="ARBA00022840"/>
    </source>
</evidence>
<evidence type="ECO:0000256" key="1">
    <source>
        <dbReference type="ARBA" id="ARBA00005380"/>
    </source>
</evidence>
<evidence type="ECO:0000256" key="5">
    <source>
        <dbReference type="ARBA" id="ARBA00022723"/>
    </source>
</evidence>
<evidence type="ECO:0000256" key="4">
    <source>
        <dbReference type="ARBA" id="ARBA00022679"/>
    </source>
</evidence>
<comment type="caution">
    <text evidence="12">Lacks conserved residue(s) required for the propagation of feature annotation.</text>
</comment>
<dbReference type="InterPro" id="IPR011611">
    <property type="entry name" value="PfkB_dom"/>
</dbReference>
<comment type="cofactor">
    <cofactor evidence="12">
        <name>Mg(2+)</name>
        <dbReference type="ChEBI" id="CHEBI:18420"/>
    </cofactor>
    <text evidence="12">Requires a divalent cation, most likely magnesium in vivo, as an electrophilic catalyst to aid phosphoryl group transfer. It is the chelate of the metal and the nucleotide that is the actual substrate.</text>
</comment>
<feature type="binding site" evidence="12">
    <location>
        <begin position="39"/>
        <end position="43"/>
    </location>
    <ligand>
        <name>substrate</name>
    </ligand>
</feature>
<dbReference type="PANTHER" id="PTHR10584">
    <property type="entry name" value="SUGAR KINASE"/>
    <property type="match status" value="1"/>
</dbReference>
<evidence type="ECO:0000256" key="12">
    <source>
        <dbReference type="HAMAP-Rule" id="MF_01987"/>
    </source>
</evidence>
<organism evidence="14 15">
    <name type="scientific">Neolewinella maritima</name>
    <dbReference type="NCBI Taxonomy" id="1383882"/>
    <lineage>
        <taxon>Bacteria</taxon>
        <taxon>Pseudomonadati</taxon>
        <taxon>Bacteroidota</taxon>
        <taxon>Saprospiria</taxon>
        <taxon>Saprospirales</taxon>
        <taxon>Lewinellaceae</taxon>
        <taxon>Neolewinella</taxon>
    </lineage>
</organism>
<reference evidence="14" key="1">
    <citation type="submission" date="2021-12" db="EMBL/GenBank/DDBJ databases">
        <authorList>
            <person name="Rodrigo-Torres L."/>
            <person name="Arahal R. D."/>
            <person name="Lucena T."/>
        </authorList>
    </citation>
    <scope>NUCLEOTIDE SEQUENCE</scope>
    <source>
        <strain evidence="14">CECT 8419</strain>
    </source>
</reference>
<dbReference type="PANTHER" id="PTHR10584:SF166">
    <property type="entry name" value="RIBOKINASE"/>
    <property type="match status" value="1"/>
</dbReference>
<evidence type="ECO:0000256" key="6">
    <source>
        <dbReference type="ARBA" id="ARBA00022741"/>
    </source>
</evidence>
<comment type="pathway">
    <text evidence="12">Carbohydrate metabolism; D-ribose degradation; D-ribose 5-phosphate from beta-D-ribopyranose: step 2/2.</text>
</comment>
<evidence type="ECO:0000256" key="9">
    <source>
        <dbReference type="ARBA" id="ARBA00022842"/>
    </source>
</evidence>